<dbReference type="EMBL" id="JAQMUH010000041">
    <property type="protein sequence ID" value="MDB9538712.1"/>
    <property type="molecule type" value="Genomic_DNA"/>
</dbReference>
<evidence type="ECO:0000256" key="2">
    <source>
        <dbReference type="ARBA" id="ARBA00023082"/>
    </source>
</evidence>
<dbReference type="NCBIfam" id="TIGR02937">
    <property type="entry name" value="sigma70-ECF"/>
    <property type="match status" value="1"/>
</dbReference>
<evidence type="ECO:0000256" key="4">
    <source>
        <dbReference type="ARBA" id="ARBA00023163"/>
    </source>
</evidence>
<comment type="caution">
    <text evidence="6">The sequence shown here is derived from an EMBL/GenBank/DDBJ whole genome shotgun (WGS) entry which is preliminary data.</text>
</comment>
<protein>
    <submittedName>
        <fullName evidence="6">Sigma-70 family RNA polymerase sigma factor</fullName>
    </submittedName>
</protein>
<keyword evidence="2" id="KW-0731">Sigma factor</keyword>
<dbReference type="CDD" id="cd06171">
    <property type="entry name" value="Sigma70_r4"/>
    <property type="match status" value="1"/>
</dbReference>
<dbReference type="Gene3D" id="1.10.10.60">
    <property type="entry name" value="Homeodomain-like"/>
    <property type="match status" value="1"/>
</dbReference>
<keyword evidence="4" id="KW-0804">Transcription</keyword>
<evidence type="ECO:0000259" key="5">
    <source>
        <dbReference type="Pfam" id="PF04545"/>
    </source>
</evidence>
<dbReference type="InterPro" id="IPR013324">
    <property type="entry name" value="RNA_pol_sigma_r3/r4-like"/>
</dbReference>
<evidence type="ECO:0000313" key="7">
    <source>
        <dbReference type="Proteomes" id="UP001212499"/>
    </source>
</evidence>
<keyword evidence="3" id="KW-0238">DNA-binding</keyword>
<reference evidence="6 7" key="1">
    <citation type="submission" date="2023-01" db="EMBL/GenBank/DDBJ databases">
        <title>Genomes from the Australian National Cyanobacteria Reference Collection.</title>
        <authorList>
            <person name="Willis A."/>
            <person name="Lee E.M.F."/>
        </authorList>
    </citation>
    <scope>NUCLEOTIDE SEQUENCE [LARGE SCALE GENOMIC DNA]</scope>
    <source>
        <strain evidence="6 7">CS-1033</strain>
    </source>
</reference>
<dbReference type="InterPro" id="IPR007630">
    <property type="entry name" value="RNA_pol_sigma70_r4"/>
</dbReference>
<evidence type="ECO:0000256" key="1">
    <source>
        <dbReference type="ARBA" id="ARBA00023015"/>
    </source>
</evidence>
<evidence type="ECO:0000313" key="6">
    <source>
        <dbReference type="EMBL" id="MDB9538712.1"/>
    </source>
</evidence>
<feature type="domain" description="RNA polymerase sigma-70 region 4" evidence="5">
    <location>
        <begin position="314"/>
        <end position="356"/>
    </location>
</feature>
<sequence>MRYRQDITELFSTFAQLDAGRFHKWLTDPNLERSIKKCLNETPEASNAKNFWAIYWHKHWQNQSHILAKRHLSAYLQEQCYWAAHKTVAKFAINQYSLADYFQLANAEVENILKGFKPEISSNLQAYAQIAIPTRLKDILRQRKEADSCTNWALLRKVSKKQVLASLSQAGLSPAIIAQHRLVWCCFKELYVPNQVGANSKLPEPNRQLWEDVANLYNRERLNQLSQQIPQCSANTIEQIITRTATYLRAYLYPPVDSLDALKSEDGSNITLDLPDPSSDSLIADILAQEDAQNRQNQLSQMKSVLSKALQVSNAQTQEILKLYYQQGLTQQDIIKKLQISQPTVSRRLIKARESLLAALINWSRETLNISITSNQIKDMTNLLEEWLRSNDHPI</sequence>
<dbReference type="InterPro" id="IPR014284">
    <property type="entry name" value="RNA_pol_sigma-70_dom"/>
</dbReference>
<keyword evidence="7" id="KW-1185">Reference proteome</keyword>
<dbReference type="PANTHER" id="PTHR30385:SF7">
    <property type="entry name" value="RNA POLYMERASE SIGMA FACTOR FLIA"/>
    <property type="match status" value="1"/>
</dbReference>
<organism evidence="6 7">
    <name type="scientific">Anabaenopsis arnoldii</name>
    <dbReference type="NCBI Taxonomy" id="2152938"/>
    <lineage>
        <taxon>Bacteria</taxon>
        <taxon>Bacillati</taxon>
        <taxon>Cyanobacteriota</taxon>
        <taxon>Cyanophyceae</taxon>
        <taxon>Nostocales</taxon>
        <taxon>Nodulariaceae</taxon>
        <taxon>Anabaenopsis</taxon>
    </lineage>
</organism>
<dbReference type="SUPFAM" id="SSF88659">
    <property type="entry name" value="Sigma3 and sigma4 domains of RNA polymerase sigma factors"/>
    <property type="match status" value="1"/>
</dbReference>
<dbReference type="Pfam" id="PF04545">
    <property type="entry name" value="Sigma70_r4"/>
    <property type="match status" value="1"/>
</dbReference>
<proteinExistence type="predicted"/>
<gene>
    <name evidence="6" type="ORF">PN457_03355</name>
</gene>
<name>A0ABT5AP94_9CYAN</name>
<dbReference type="PANTHER" id="PTHR30385">
    <property type="entry name" value="SIGMA FACTOR F FLAGELLAR"/>
    <property type="match status" value="1"/>
</dbReference>
<evidence type="ECO:0000256" key="3">
    <source>
        <dbReference type="ARBA" id="ARBA00023125"/>
    </source>
</evidence>
<dbReference type="Proteomes" id="UP001212499">
    <property type="component" value="Unassembled WGS sequence"/>
</dbReference>
<dbReference type="RefSeq" id="WP_271731331.1">
    <property type="nucleotide sequence ID" value="NZ_JANQDP010000040.1"/>
</dbReference>
<keyword evidence="1" id="KW-0805">Transcription regulation</keyword>
<accession>A0ABT5AP94</accession>